<accession>A0A2S4PMC8</accession>
<evidence type="ECO:0000313" key="3">
    <source>
        <dbReference type="Proteomes" id="UP000237438"/>
    </source>
</evidence>
<gene>
    <name evidence="2" type="ORF">EPUL_005505</name>
</gene>
<reference evidence="2 3" key="1">
    <citation type="submission" date="2017-10" db="EMBL/GenBank/DDBJ databases">
        <title>Development of genomic resources for the powdery mildew, Erysiphe pulchra.</title>
        <authorList>
            <person name="Wadl P.A."/>
            <person name="Mack B.M."/>
            <person name="Moore G."/>
            <person name="Beltz S.B."/>
        </authorList>
    </citation>
    <scope>NUCLEOTIDE SEQUENCE [LARGE SCALE GENOMIC DNA]</scope>
    <source>
        <strain evidence="2">Cflorida</strain>
    </source>
</reference>
<keyword evidence="1" id="KW-0812">Transmembrane</keyword>
<protein>
    <recommendedName>
        <fullName evidence="4">MARVEL domain-containing protein</fullName>
    </recommendedName>
</protein>
<sequence length="279" mass="31531">MTAMVDYSELPTQEYSAHHFPAHNSHLQELPANNYFVPIPPAYQNNPSIPPKKGSEFQPRISDESHHGSIMGTEGPKSTKERIKALFRFLIFNSKEYTRIIIILIMIVSLILMLLPLVIWEKAQKKPNDYDDTPNSPPITTKPCVMFAGVATMNFAISVILLALSLLSSKFRKSLDIVNVVFAIVSAIGFSTAMGACFYLSGGVRNKVDLWKWSCDKYKNGYDSQVLDFHFMCKTLTLAWDFGILQTALELYTLVVSVIAYVLIKCQYYAKYGRFGKIF</sequence>
<proteinExistence type="predicted"/>
<feature type="transmembrane region" description="Helical" evidence="1">
    <location>
        <begin position="244"/>
        <end position="264"/>
    </location>
</feature>
<organism evidence="2 3">
    <name type="scientific">Erysiphe pulchra</name>
    <dbReference type="NCBI Taxonomy" id="225359"/>
    <lineage>
        <taxon>Eukaryota</taxon>
        <taxon>Fungi</taxon>
        <taxon>Dikarya</taxon>
        <taxon>Ascomycota</taxon>
        <taxon>Pezizomycotina</taxon>
        <taxon>Leotiomycetes</taxon>
        <taxon>Erysiphales</taxon>
        <taxon>Erysiphaceae</taxon>
        <taxon>Erysiphe</taxon>
    </lineage>
</organism>
<comment type="caution">
    <text evidence="2">The sequence shown here is derived from an EMBL/GenBank/DDBJ whole genome shotgun (WGS) entry which is preliminary data.</text>
</comment>
<dbReference type="OrthoDB" id="3511277at2759"/>
<feature type="transmembrane region" description="Helical" evidence="1">
    <location>
        <begin position="179"/>
        <end position="201"/>
    </location>
</feature>
<feature type="transmembrane region" description="Helical" evidence="1">
    <location>
        <begin position="145"/>
        <end position="167"/>
    </location>
</feature>
<dbReference type="Proteomes" id="UP000237438">
    <property type="component" value="Unassembled WGS sequence"/>
</dbReference>
<keyword evidence="1" id="KW-1133">Transmembrane helix</keyword>
<evidence type="ECO:0000313" key="2">
    <source>
        <dbReference type="EMBL" id="POS83174.1"/>
    </source>
</evidence>
<evidence type="ECO:0008006" key="4">
    <source>
        <dbReference type="Google" id="ProtNLM"/>
    </source>
</evidence>
<name>A0A2S4PMC8_9PEZI</name>
<keyword evidence="3" id="KW-1185">Reference proteome</keyword>
<evidence type="ECO:0000256" key="1">
    <source>
        <dbReference type="SAM" id="Phobius"/>
    </source>
</evidence>
<dbReference type="EMBL" id="PEDP01001826">
    <property type="protein sequence ID" value="POS83174.1"/>
    <property type="molecule type" value="Genomic_DNA"/>
</dbReference>
<feature type="transmembrane region" description="Helical" evidence="1">
    <location>
        <begin position="97"/>
        <end position="120"/>
    </location>
</feature>
<keyword evidence="1" id="KW-0472">Membrane</keyword>
<dbReference type="AlphaFoldDB" id="A0A2S4PMC8"/>